<keyword evidence="3" id="KW-1185">Reference proteome</keyword>
<evidence type="ECO:0000259" key="1">
    <source>
        <dbReference type="PROSITE" id="PS50097"/>
    </source>
</evidence>
<name>A0AAD6TEA2_9AGAR</name>
<gene>
    <name evidence="2" type="ORF">C8F04DRAFT_729023</name>
</gene>
<reference evidence="2" key="1">
    <citation type="submission" date="2023-03" db="EMBL/GenBank/DDBJ databases">
        <title>Massive genome expansion in bonnet fungi (Mycena s.s.) driven by repeated elements and novel gene families across ecological guilds.</title>
        <authorList>
            <consortium name="Lawrence Berkeley National Laboratory"/>
            <person name="Harder C.B."/>
            <person name="Miyauchi S."/>
            <person name="Viragh M."/>
            <person name="Kuo A."/>
            <person name="Thoen E."/>
            <person name="Andreopoulos B."/>
            <person name="Lu D."/>
            <person name="Skrede I."/>
            <person name="Drula E."/>
            <person name="Henrissat B."/>
            <person name="Morin E."/>
            <person name="Kohler A."/>
            <person name="Barry K."/>
            <person name="LaButti K."/>
            <person name="Morin E."/>
            <person name="Salamov A."/>
            <person name="Lipzen A."/>
            <person name="Mereny Z."/>
            <person name="Hegedus B."/>
            <person name="Baldrian P."/>
            <person name="Stursova M."/>
            <person name="Weitz H."/>
            <person name="Taylor A."/>
            <person name="Grigoriev I.V."/>
            <person name="Nagy L.G."/>
            <person name="Martin F."/>
            <person name="Kauserud H."/>
        </authorList>
    </citation>
    <scope>NUCLEOTIDE SEQUENCE</scope>
    <source>
        <strain evidence="2">CBHHK200</strain>
    </source>
</reference>
<feature type="domain" description="BTB" evidence="1">
    <location>
        <begin position="19"/>
        <end position="50"/>
    </location>
</feature>
<comment type="caution">
    <text evidence="2">The sequence shown here is derived from an EMBL/GenBank/DDBJ whole genome shotgun (WGS) entry which is preliminary data.</text>
</comment>
<evidence type="ECO:0000313" key="2">
    <source>
        <dbReference type="EMBL" id="KAJ7043755.1"/>
    </source>
</evidence>
<dbReference type="InterPro" id="IPR000210">
    <property type="entry name" value="BTB/POZ_dom"/>
</dbReference>
<dbReference type="Gene3D" id="3.30.710.10">
    <property type="entry name" value="Potassium Channel Kv1.1, Chain A"/>
    <property type="match status" value="1"/>
</dbReference>
<dbReference type="AlphaFoldDB" id="A0AAD6TEA2"/>
<dbReference type="EMBL" id="JARJCM010000009">
    <property type="protein sequence ID" value="KAJ7043755.1"/>
    <property type="molecule type" value="Genomic_DNA"/>
</dbReference>
<dbReference type="PROSITE" id="PS50097">
    <property type="entry name" value="BTB"/>
    <property type="match status" value="1"/>
</dbReference>
<dbReference type="Proteomes" id="UP001218188">
    <property type="component" value="Unassembled WGS sequence"/>
</dbReference>
<dbReference type="InterPro" id="IPR011333">
    <property type="entry name" value="SKP1/BTB/POZ_sf"/>
</dbReference>
<organism evidence="2 3">
    <name type="scientific">Mycena alexandri</name>
    <dbReference type="NCBI Taxonomy" id="1745969"/>
    <lineage>
        <taxon>Eukaryota</taxon>
        <taxon>Fungi</taxon>
        <taxon>Dikarya</taxon>
        <taxon>Basidiomycota</taxon>
        <taxon>Agaricomycotina</taxon>
        <taxon>Agaricomycetes</taxon>
        <taxon>Agaricomycetidae</taxon>
        <taxon>Agaricales</taxon>
        <taxon>Marasmiineae</taxon>
        <taxon>Mycenaceae</taxon>
        <taxon>Mycena</taxon>
    </lineage>
</organism>
<dbReference type="Pfam" id="PF00651">
    <property type="entry name" value="BTB"/>
    <property type="match status" value="1"/>
</dbReference>
<sequence>MSTTGIFIDAPSPFDDPSADIIVRSAERVDFRMHKLLLSLASPFFKEMFEVPQPPTIDGGEAQGSPDPDDTRDGIPVIFMYDDQNQICGKAVVEFILSSCHPKCLQSSRASPASDIIGTVVDVGTRYGMDYAVKTVLRDPHLLVTNPFVLFVCACQHKLAEEATLAAKEILRFRIEKFPREPAWKVISAYQYHTLLEFHRRCGKATAALAQSDNADWIPEHTLRLFPDQHVPCSSSYRDSNSTLGCWNMTVGFSRDFGDIWGMKPTTNFPNSSIQQWWIDYMGSISRALDSKPHSSTVDEPERVDDATGAACPTCAVQARVLMRNFVPIFKQQVEKVIDEICESPEFAFT</sequence>
<proteinExistence type="predicted"/>
<evidence type="ECO:0000313" key="3">
    <source>
        <dbReference type="Proteomes" id="UP001218188"/>
    </source>
</evidence>
<protein>
    <recommendedName>
        <fullName evidence="1">BTB domain-containing protein</fullName>
    </recommendedName>
</protein>
<accession>A0AAD6TEA2</accession>